<evidence type="ECO:0000313" key="2">
    <source>
        <dbReference type="EMBL" id="OMJ29994.1"/>
    </source>
</evidence>
<comment type="caution">
    <text evidence="2">The sequence shown here is derived from an EMBL/GenBank/DDBJ whole genome shotgun (WGS) entry which is preliminary data.</text>
</comment>
<keyword evidence="3" id="KW-1185">Reference proteome</keyword>
<reference evidence="3" key="1">
    <citation type="submission" date="2017-01" db="EMBL/GenBank/DDBJ databases">
        <authorList>
            <person name="Wang Y."/>
            <person name="White M."/>
            <person name="Kvist S."/>
            <person name="Moncalvo J.-M."/>
        </authorList>
    </citation>
    <scope>NUCLEOTIDE SEQUENCE [LARGE SCALE GENOMIC DNA]</scope>
    <source>
        <strain evidence="3">ID-206-W2</strain>
    </source>
</reference>
<proteinExistence type="predicted"/>
<feature type="region of interest" description="Disordered" evidence="1">
    <location>
        <begin position="1"/>
        <end position="40"/>
    </location>
</feature>
<accession>A0A1R1YSX6</accession>
<gene>
    <name evidence="2" type="ORF">AYI69_g477</name>
</gene>
<dbReference type="AlphaFoldDB" id="A0A1R1YSX6"/>
<sequence length="66" mass="7757">MTSETSKKPQAAAEVPLEKVESSHDRITLRQKPSSERGTPQHIYSNYILINIDKIFWIKVWFHYLV</sequence>
<dbReference type="Proteomes" id="UP000187429">
    <property type="component" value="Unassembled WGS sequence"/>
</dbReference>
<evidence type="ECO:0000313" key="3">
    <source>
        <dbReference type="Proteomes" id="UP000187429"/>
    </source>
</evidence>
<evidence type="ECO:0000256" key="1">
    <source>
        <dbReference type="SAM" id="MobiDB-lite"/>
    </source>
</evidence>
<dbReference type="EMBL" id="LSSM01000113">
    <property type="protein sequence ID" value="OMJ29994.1"/>
    <property type="molecule type" value="Genomic_DNA"/>
</dbReference>
<organism evidence="2 3">
    <name type="scientific">Smittium culicis</name>
    <dbReference type="NCBI Taxonomy" id="133412"/>
    <lineage>
        <taxon>Eukaryota</taxon>
        <taxon>Fungi</taxon>
        <taxon>Fungi incertae sedis</taxon>
        <taxon>Zoopagomycota</taxon>
        <taxon>Kickxellomycotina</taxon>
        <taxon>Harpellomycetes</taxon>
        <taxon>Harpellales</taxon>
        <taxon>Legeriomycetaceae</taxon>
        <taxon>Smittium</taxon>
    </lineage>
</organism>
<protein>
    <submittedName>
        <fullName evidence="2">Uncharacterized protein</fullName>
    </submittedName>
</protein>
<name>A0A1R1YSX6_9FUNG</name>
<feature type="compositionally biased region" description="Basic and acidic residues" evidence="1">
    <location>
        <begin position="16"/>
        <end position="28"/>
    </location>
</feature>